<evidence type="ECO:0008006" key="3">
    <source>
        <dbReference type="Google" id="ProtNLM"/>
    </source>
</evidence>
<dbReference type="EMBL" id="CP002209">
    <property type="protein sequence ID" value="ADN76458.1"/>
    <property type="molecule type" value="Genomic_DNA"/>
</dbReference>
<evidence type="ECO:0000313" key="2">
    <source>
        <dbReference type="Proteomes" id="UP000006683"/>
    </source>
</evidence>
<name>E1SWH6_FERBD</name>
<accession>E1SWH6</accession>
<dbReference type="RefSeq" id="WP_013345764.1">
    <property type="nucleotide sequence ID" value="NC_014541.1"/>
</dbReference>
<dbReference type="GeneID" id="67182461"/>
<keyword evidence="2" id="KW-1185">Reference proteome</keyword>
<organism evidence="1 2">
    <name type="scientific">Ferrimonas balearica (strain DSM 9799 / CCM 4581 / KCTC 23876 / PAT)</name>
    <dbReference type="NCBI Taxonomy" id="550540"/>
    <lineage>
        <taxon>Bacteria</taxon>
        <taxon>Pseudomonadati</taxon>
        <taxon>Pseudomonadota</taxon>
        <taxon>Gammaproteobacteria</taxon>
        <taxon>Alteromonadales</taxon>
        <taxon>Ferrimonadaceae</taxon>
        <taxon>Ferrimonas</taxon>
    </lineage>
</organism>
<dbReference type="KEGG" id="fbl:Fbal_2255"/>
<dbReference type="eggNOG" id="ENOG502ZHPX">
    <property type="taxonomic scope" value="Bacteria"/>
</dbReference>
<proteinExistence type="predicted"/>
<gene>
    <name evidence="1" type="ordered locus">Fbal_2255</name>
</gene>
<sequence>MNVERSELCALYLGLKSDTQQCAKNLSDTHTGFWDRTYAKTVFSMVEGVTFRIRQYLIAGVEGEMFTLDYPTLSFLSESTYKLDSKGRLKQKEEFLSFLPGFKFTFETLGKCVGMEEFVASAFSHNGFNEFRKSVAIRNRLTHPKDCREMMVSGNEIEQIKIAEEWFHSLCLPLIEQAFKLEKA</sequence>
<reference evidence="1 2" key="1">
    <citation type="journal article" date="2010" name="Stand. Genomic Sci.">
        <title>Complete genome sequence of Ferrimonas balearica type strain (PAT).</title>
        <authorList>
            <person name="Nolan M."/>
            <person name="Sikorski J."/>
            <person name="Davenport K."/>
            <person name="Lucas S."/>
            <person name="Glavina Del Rio T."/>
            <person name="Tice H."/>
            <person name="Cheng J."/>
            <person name="Goodwin L."/>
            <person name="Pitluck S."/>
            <person name="Liolios K."/>
            <person name="Ivanova N."/>
            <person name="Mavromatis K."/>
            <person name="Ovchinnikova G."/>
            <person name="Pati A."/>
            <person name="Chen A."/>
            <person name="Palaniappan K."/>
            <person name="Land M."/>
            <person name="Hauser L."/>
            <person name="Chang Y."/>
            <person name="Jeffries C."/>
            <person name="Tapia R."/>
            <person name="Brettin T."/>
            <person name="Detter J."/>
            <person name="Han C."/>
            <person name="Yasawong M."/>
            <person name="Rohde M."/>
            <person name="Tindall B."/>
            <person name="Goker M."/>
            <person name="Woyke T."/>
            <person name="Bristow J."/>
            <person name="Eisen J."/>
            <person name="Markowitz V."/>
            <person name="Hugenholtz P."/>
            <person name="Kyrpides N."/>
            <person name="Klenk H."/>
            <person name="Lapidus A."/>
        </authorList>
    </citation>
    <scope>NUCLEOTIDE SEQUENCE [LARGE SCALE GENOMIC DNA]</scope>
    <source>
        <strain evidence="2">DSM 9799 / CCM 4581 / KCTC 23876 / PAT</strain>
    </source>
</reference>
<dbReference type="HOGENOM" id="CLU_1466126_0_0_6"/>
<dbReference type="Proteomes" id="UP000006683">
    <property type="component" value="Chromosome"/>
</dbReference>
<protein>
    <recommendedName>
        <fullName evidence="3">RiboL-PSP-HEPN domain-containing protein</fullName>
    </recommendedName>
</protein>
<evidence type="ECO:0000313" key="1">
    <source>
        <dbReference type="EMBL" id="ADN76458.1"/>
    </source>
</evidence>
<dbReference type="AlphaFoldDB" id="E1SWH6"/>
<dbReference type="OrthoDB" id="7067948at2"/>